<dbReference type="InterPro" id="IPR033053">
    <property type="entry name" value="Hir3/CABIN1"/>
</dbReference>
<comment type="caution">
    <text evidence="3">The sequence shown here is derived from an EMBL/GenBank/DDBJ whole genome shotgun (WGS) entry which is preliminary data.</text>
</comment>
<dbReference type="AlphaFoldDB" id="A0ABC8U8Z0"/>
<dbReference type="PANTHER" id="PTHR15502:SF7">
    <property type="entry name" value="CALCINEURIN-BINDING PROTEIN CABIN-1"/>
    <property type="match status" value="1"/>
</dbReference>
<evidence type="ECO:0000313" key="3">
    <source>
        <dbReference type="EMBL" id="CAK9175441.1"/>
    </source>
</evidence>
<accession>A0ABC8U8Z0</accession>
<dbReference type="PANTHER" id="PTHR15502">
    <property type="entry name" value="CALCINEURIN-BINDING PROTEIN CABIN 1-RELATED"/>
    <property type="match status" value="1"/>
</dbReference>
<evidence type="ECO:0000256" key="2">
    <source>
        <dbReference type="ARBA" id="ARBA00023242"/>
    </source>
</evidence>
<keyword evidence="2" id="KW-0539">Nucleus</keyword>
<dbReference type="GO" id="GO:0005634">
    <property type="term" value="C:nucleus"/>
    <property type="evidence" value="ECO:0007669"/>
    <property type="project" value="UniProtKB-SubCell"/>
</dbReference>
<dbReference type="EMBL" id="CAUOFW020006613">
    <property type="protein sequence ID" value="CAK9175441.1"/>
    <property type="molecule type" value="Genomic_DNA"/>
</dbReference>
<organism evidence="3 4">
    <name type="scientific">Ilex paraguariensis</name>
    <name type="common">yerba mate</name>
    <dbReference type="NCBI Taxonomy" id="185542"/>
    <lineage>
        <taxon>Eukaryota</taxon>
        <taxon>Viridiplantae</taxon>
        <taxon>Streptophyta</taxon>
        <taxon>Embryophyta</taxon>
        <taxon>Tracheophyta</taxon>
        <taxon>Spermatophyta</taxon>
        <taxon>Magnoliopsida</taxon>
        <taxon>eudicotyledons</taxon>
        <taxon>Gunneridae</taxon>
        <taxon>Pentapetalae</taxon>
        <taxon>asterids</taxon>
        <taxon>campanulids</taxon>
        <taxon>Aquifoliales</taxon>
        <taxon>Aquifoliaceae</taxon>
        <taxon>Ilex</taxon>
    </lineage>
</organism>
<gene>
    <name evidence="3" type="ORF">ILEXP_LOCUS45243</name>
</gene>
<dbReference type="Proteomes" id="UP001642360">
    <property type="component" value="Unassembled WGS sequence"/>
</dbReference>
<evidence type="ECO:0000256" key="1">
    <source>
        <dbReference type="ARBA" id="ARBA00004123"/>
    </source>
</evidence>
<reference evidence="3 4" key="1">
    <citation type="submission" date="2024-02" db="EMBL/GenBank/DDBJ databases">
        <authorList>
            <person name="Vignale AGUSTIN F."/>
            <person name="Sosa J E."/>
            <person name="Modenutti C."/>
        </authorList>
    </citation>
    <scope>NUCLEOTIDE SEQUENCE [LARGE SCALE GENOMIC DNA]</scope>
</reference>
<protein>
    <submittedName>
        <fullName evidence="3">Uncharacterized protein</fullName>
    </submittedName>
</protein>
<proteinExistence type="predicted"/>
<keyword evidence="4" id="KW-1185">Reference proteome</keyword>
<comment type="subcellular location">
    <subcellularLocation>
        <location evidence="1">Nucleus</location>
    </subcellularLocation>
</comment>
<name>A0ABC8U8Z0_9AQUA</name>
<evidence type="ECO:0000313" key="4">
    <source>
        <dbReference type="Proteomes" id="UP001642360"/>
    </source>
</evidence>
<sequence>MTDSLVPDGVTDSLAPGWQLILRHCPSHSRALHVKSTIEESEPIPYAPRGIDKLEPKHVRLKFLEKRKATNNDQDDGILSKKVNQNIELYIPEASWTALADILLEILLPLSGSGCEQEPCIPEASWIALADILLEILLPLSGSGCEQEPEN</sequence>